<keyword evidence="5 8" id="KW-1133">Transmembrane helix</keyword>
<organism evidence="11 12">
    <name type="scientific">Esox lucius</name>
    <name type="common">Northern pike</name>
    <dbReference type="NCBI Taxonomy" id="8010"/>
    <lineage>
        <taxon>Eukaryota</taxon>
        <taxon>Metazoa</taxon>
        <taxon>Chordata</taxon>
        <taxon>Craniata</taxon>
        <taxon>Vertebrata</taxon>
        <taxon>Euteleostomi</taxon>
        <taxon>Actinopterygii</taxon>
        <taxon>Neopterygii</taxon>
        <taxon>Teleostei</taxon>
        <taxon>Protacanthopterygii</taxon>
        <taxon>Esociformes</taxon>
        <taxon>Esocidae</taxon>
        <taxon>Esox</taxon>
    </lineage>
</organism>
<feature type="region of interest" description="Disordered" evidence="7">
    <location>
        <begin position="1018"/>
        <end position="1089"/>
    </location>
</feature>
<dbReference type="PANTHER" id="PTHR35578">
    <property type="entry name" value="PROLINE-RICH TRANSMEMBRANE PROTEIN 4-RELATED"/>
    <property type="match status" value="1"/>
</dbReference>
<feature type="compositionally biased region" description="Polar residues" evidence="7">
    <location>
        <begin position="402"/>
        <end position="439"/>
    </location>
</feature>
<feature type="region of interest" description="Disordered" evidence="7">
    <location>
        <begin position="402"/>
        <end position="464"/>
    </location>
</feature>
<evidence type="ECO:0000256" key="4">
    <source>
        <dbReference type="ARBA" id="ARBA00022729"/>
    </source>
</evidence>
<keyword evidence="4 9" id="KW-0732">Signal</keyword>
<keyword evidence="3 8" id="KW-0812">Transmembrane</keyword>
<feature type="transmembrane region" description="Helical" evidence="8">
    <location>
        <begin position="530"/>
        <end position="551"/>
    </location>
</feature>
<evidence type="ECO:0000256" key="3">
    <source>
        <dbReference type="ARBA" id="ARBA00022692"/>
    </source>
</evidence>
<keyword evidence="6 8" id="KW-0472">Membrane</keyword>
<dbReference type="STRING" id="8010.ENSELUP00000021576"/>
<evidence type="ECO:0000256" key="7">
    <source>
        <dbReference type="SAM" id="MobiDB-lite"/>
    </source>
</evidence>
<feature type="transmembrane region" description="Helical" evidence="8">
    <location>
        <begin position="614"/>
        <end position="637"/>
    </location>
</feature>
<dbReference type="InterPro" id="IPR052836">
    <property type="entry name" value="PRRT_domain-containing"/>
</dbReference>
<sequence>MWTSFLRLLLVFYSLGPLFHLRAFPMAKERAPLSPPTPHTDTQTHDPVDVSHSPVRPSWAPVGSATRARMGKSVDWFPVDSRDSNLLPKEKEKQDETDKFQGIIGEYTDMLESFEASPNPVKRITGLEIFTLTGSDSVTAWMDSKPPPAPSYRDGPPDSPEDGPPDSPEDGPPDSPEDGPSDSPEDGPPDSPEDGPPESPEDGPSDSPEDGPPDSPEDGPPDSPDDGPSDSPEDGPPDSPEDRPPDSPEDGPPDSPEDGPPYSPEDGPPDSPDDGPPKYNPTERKDGSSLTPSHDGQTALIPLSLPQNGGSISRPTLVTLFSSDYTETHGFNPPVRLTSAMTLTQLESDGGKKNTGDQMQDFTEKLTGDTGADTIVFSEEGWSKSPPNEPPFIDSLDATATTCNTSNQSQRPIYPDNSISNRSQHPVSPDDNISNQSQHPFYPDDNISSQSQRPVYPDDNISNQSQRPILSLNPPLFVPLNSDWNSALATWGFAWEAHIYGLGSVFAALGLISVLCLLGLPLSGPPGSPYFTLLHLFLLAAGGTRAFSLLYDAYSHQDLLPALGSLLLSELPFPCLTSAFSLCFLLLSLRSRMHLPIPFSLSLSLHLSALPRPCFLFFLSLIHFGTSLGSIALFHVFPNFPVLLLLPQGVFILLCLLLPCSFLLFYCLVRQDTKHIQRLSDGEGEVTGSPVLVGRLSRCPFADAEEWSRAGGAGVGGALCLLGCGGLQLYGMLHALGLGGVSDGVGFQAWPWWGYQLGCRFCEVGVCLCLSIFGTRPLFFCCSNCNSSPQSKSNANPRPGSWARLPCASPSGGLSHHLPLSPVPPSQYPWSLGQDEKLVVCDVINKPQSETLPLYTIMEPPSNGRNLHPISNSCQTRNPKLSHLPDPPSPPRRPHNGVLSQAFSQASLALDTDSTVDLRPPSPIDLSRSIDQALYSETLFPHSIFSPSRLLHATSTLSMNSPAYHPSQDASRLGHSSTDCPLYRTTSCGDMEKSPGCNNGSSPAERWWRGSHSSSLCQESLSGSSQGLFPTQGAGGPRSNSHLTRGQPSQSSLPKTLPHLSHSRRYRSLSSASQDSSQEGRREGREDLSGSRLLERDLAVQAEFVSVCRQIDALSMSSDTIDL</sequence>
<feature type="region of interest" description="Disordered" evidence="7">
    <location>
        <begin position="79"/>
        <end position="98"/>
    </location>
</feature>
<evidence type="ECO:0000256" key="5">
    <source>
        <dbReference type="ARBA" id="ARBA00022989"/>
    </source>
</evidence>
<feature type="compositionally biased region" description="Acidic residues" evidence="7">
    <location>
        <begin position="247"/>
        <end position="257"/>
    </location>
</feature>
<dbReference type="OMA" id="WGYQLGC"/>
<evidence type="ECO:0000259" key="10">
    <source>
        <dbReference type="Pfam" id="PF25987"/>
    </source>
</evidence>
<feature type="compositionally biased region" description="Low complexity" evidence="7">
    <location>
        <begin position="1068"/>
        <end position="1077"/>
    </location>
</feature>
<feature type="compositionally biased region" description="Polar residues" evidence="7">
    <location>
        <begin position="305"/>
        <end position="314"/>
    </location>
</feature>
<dbReference type="PANTHER" id="PTHR35578:SF6">
    <property type="entry name" value="PROLINE-RICH TRANSMEMBRANE PROTEIN 4"/>
    <property type="match status" value="1"/>
</dbReference>
<feature type="compositionally biased region" description="Basic and acidic residues" evidence="7">
    <location>
        <begin position="80"/>
        <end position="98"/>
    </location>
</feature>
<dbReference type="GeneTree" id="ENSGT00730000111591"/>
<evidence type="ECO:0000256" key="9">
    <source>
        <dbReference type="SAM" id="SignalP"/>
    </source>
</evidence>
<feature type="chain" id="PRO_5044224197" description="Proline-rich transmembrane protein 3/4 domain-containing protein" evidence="9">
    <location>
        <begin position="24"/>
        <end position="1123"/>
    </location>
</feature>
<name>A0A3P8YYE3_ESOLU</name>
<evidence type="ECO:0000313" key="11">
    <source>
        <dbReference type="Ensembl" id="ENSELUP00000021576.3"/>
    </source>
</evidence>
<evidence type="ECO:0000256" key="2">
    <source>
        <dbReference type="ARBA" id="ARBA00022553"/>
    </source>
</evidence>
<feature type="compositionally biased region" description="Polar residues" evidence="7">
    <location>
        <begin position="1038"/>
        <end position="1054"/>
    </location>
</feature>
<accession>A0A3P8YYE3</accession>
<feature type="region of interest" description="Disordered" evidence="7">
    <location>
        <begin position="865"/>
        <end position="898"/>
    </location>
</feature>
<feature type="compositionally biased region" description="Low complexity" evidence="7">
    <location>
        <begin position="1018"/>
        <end position="1028"/>
    </location>
</feature>
<dbReference type="AlphaFoldDB" id="A0A3P8YYE3"/>
<feature type="region of interest" description="Disordered" evidence="7">
    <location>
        <begin position="986"/>
        <end position="1005"/>
    </location>
</feature>
<feature type="transmembrane region" description="Helical" evidence="8">
    <location>
        <begin position="571"/>
        <end position="589"/>
    </location>
</feature>
<feature type="domain" description="Proline-rich transmembrane protein 3/4" evidence="10">
    <location>
        <begin position="483"/>
        <end position="784"/>
    </location>
</feature>
<feature type="compositionally biased region" description="Acidic residues" evidence="7">
    <location>
        <begin position="159"/>
        <end position="236"/>
    </location>
</feature>
<evidence type="ECO:0000256" key="6">
    <source>
        <dbReference type="ARBA" id="ARBA00023136"/>
    </source>
</evidence>
<feature type="compositionally biased region" description="Basic and acidic residues" evidence="7">
    <location>
        <begin position="1078"/>
        <end position="1089"/>
    </location>
</feature>
<reference evidence="11" key="4">
    <citation type="submission" date="2025-09" db="UniProtKB">
        <authorList>
            <consortium name="Ensembl"/>
        </authorList>
    </citation>
    <scope>IDENTIFICATION</scope>
</reference>
<protein>
    <recommendedName>
        <fullName evidence="10">Proline-rich transmembrane protein 3/4 domain-containing protein</fullName>
    </recommendedName>
</protein>
<evidence type="ECO:0000256" key="1">
    <source>
        <dbReference type="ARBA" id="ARBA00004141"/>
    </source>
</evidence>
<feature type="transmembrane region" description="Helical" evidence="8">
    <location>
        <begin position="649"/>
        <end position="669"/>
    </location>
</feature>
<reference evidence="11" key="3">
    <citation type="submission" date="2025-08" db="UniProtKB">
        <authorList>
            <consortium name="Ensembl"/>
        </authorList>
    </citation>
    <scope>IDENTIFICATION</scope>
</reference>
<comment type="subcellular location">
    <subcellularLocation>
        <location evidence="1">Membrane</location>
        <topology evidence="1">Multi-pass membrane protein</topology>
    </subcellularLocation>
</comment>
<keyword evidence="12" id="KW-1185">Reference proteome</keyword>
<feature type="signal peptide" evidence="9">
    <location>
        <begin position="1"/>
        <end position="23"/>
    </location>
</feature>
<feature type="region of interest" description="Disordered" evidence="7">
    <location>
        <begin position="138"/>
        <end position="314"/>
    </location>
</feature>
<dbReference type="InParanoid" id="A0A3P8YYE3"/>
<gene>
    <name evidence="11" type="primary">VIRMA</name>
</gene>
<reference evidence="12" key="1">
    <citation type="journal article" date="2014" name="PLoS ONE">
        <title>The genome and linkage map of the northern pike (Esox lucius): conserved synteny revealed between the salmonid sister group and the Neoteleostei.</title>
        <authorList>
            <person name="Rondeau E.B."/>
            <person name="Minkley D.R."/>
            <person name="Leong J.S."/>
            <person name="Messmer A.M."/>
            <person name="Jantzen J.R."/>
            <person name="von Schalburg K.R."/>
            <person name="Lemon C."/>
            <person name="Bird N.H."/>
            <person name="Koop B.F."/>
        </authorList>
    </citation>
    <scope>NUCLEOTIDE SEQUENCE</scope>
</reference>
<feature type="transmembrane region" description="Helical" evidence="8">
    <location>
        <begin position="499"/>
        <end position="518"/>
    </location>
</feature>
<keyword evidence="2" id="KW-0597">Phosphoprotein</keyword>
<feature type="compositionally biased region" description="Polar residues" evidence="7">
    <location>
        <begin position="865"/>
        <end position="878"/>
    </location>
</feature>
<reference evidence="11" key="2">
    <citation type="submission" date="2020-02" db="EMBL/GenBank/DDBJ databases">
        <title>Esox lucius (northern pike) genome, fEsoLuc1, primary haplotype.</title>
        <authorList>
            <person name="Myers G."/>
            <person name="Karagic N."/>
            <person name="Meyer A."/>
            <person name="Pippel M."/>
            <person name="Reichard M."/>
            <person name="Winkler S."/>
            <person name="Tracey A."/>
            <person name="Sims Y."/>
            <person name="Howe K."/>
            <person name="Rhie A."/>
            <person name="Formenti G."/>
            <person name="Durbin R."/>
            <person name="Fedrigo O."/>
            <person name="Jarvis E.D."/>
        </authorList>
    </citation>
    <scope>NUCLEOTIDE SEQUENCE [LARGE SCALE GENOMIC DNA]</scope>
</reference>
<proteinExistence type="predicted"/>
<dbReference type="Proteomes" id="UP000265140">
    <property type="component" value="Chromosome 19"/>
</dbReference>
<dbReference type="Pfam" id="PF25987">
    <property type="entry name" value="PRRT3"/>
    <property type="match status" value="1"/>
</dbReference>
<evidence type="ECO:0000256" key="8">
    <source>
        <dbReference type="SAM" id="Phobius"/>
    </source>
</evidence>
<feature type="region of interest" description="Disordered" evidence="7">
    <location>
        <begin position="32"/>
        <end position="64"/>
    </location>
</feature>
<dbReference type="Bgee" id="ENSELUG00000020622">
    <property type="expression patterns" value="Expressed in brain and 1 other cell type or tissue"/>
</dbReference>
<evidence type="ECO:0000313" key="12">
    <source>
        <dbReference type="Proteomes" id="UP000265140"/>
    </source>
</evidence>
<dbReference type="Ensembl" id="ENSELUT00000032277.3">
    <property type="protein sequence ID" value="ENSELUP00000021576.3"/>
    <property type="gene ID" value="ENSELUG00000020622.3"/>
</dbReference>
<dbReference type="InterPro" id="IPR059081">
    <property type="entry name" value="PRRT3-4"/>
</dbReference>